<keyword evidence="4 8" id="KW-0573">Peptidoglycan synthesis</keyword>
<comment type="pathway">
    <text evidence="8">Cell wall biogenesis; peptidoglycan biosynthesis.</text>
</comment>
<evidence type="ECO:0000256" key="5">
    <source>
        <dbReference type="ARBA" id="ARBA00023235"/>
    </source>
</evidence>
<dbReference type="InterPro" id="IPR015942">
    <property type="entry name" value="Asp/Glu/hydantoin_racemase"/>
</dbReference>
<dbReference type="GO" id="GO:0071555">
    <property type="term" value="P:cell wall organization"/>
    <property type="evidence" value="ECO:0007669"/>
    <property type="project" value="UniProtKB-KW"/>
</dbReference>
<dbReference type="PROSITE" id="PS00924">
    <property type="entry name" value="ASP_GLU_RACEMASE_2"/>
    <property type="match status" value="1"/>
</dbReference>
<feature type="active site" description="Proton donor/acceptor" evidence="8">
    <location>
        <position position="84"/>
    </location>
</feature>
<name>A0A1F7WKI7_9BACT</name>
<feature type="active site" description="Proton donor/acceptor" evidence="8">
    <location>
        <position position="195"/>
    </location>
</feature>
<dbReference type="InterPro" id="IPR033134">
    <property type="entry name" value="Asp/Glu_racemase_AS_2"/>
</dbReference>
<dbReference type="NCBIfam" id="TIGR00067">
    <property type="entry name" value="glut_race"/>
    <property type="match status" value="1"/>
</dbReference>
<sequence>MPPSVKKIESSILSRPIGVFDSGLGGLTVFSEIEKALPGENLIYFGDTARVPYGAKSPKIVERYTMEIVNFLEACGVKMIVIACNTSTAIAYKKVKRHIKIPVIGVIEPACDIASRLSATRRIGVIGTKITVQSGAYPERLKAIDPKIKAFQKDCPLFVPLVEEGMTGGEIVNLVAEKYLGEFDDKGIDTLILGCTHYPLISGVISEVSGPGVTIINSAEQTACAVKDTLEKLGMLNRSKKDGKRRFYLTDASVNFIRIGEKFLRQKMKNIKVVKVWDILLQ</sequence>
<evidence type="ECO:0000256" key="2">
    <source>
        <dbReference type="ARBA" id="ARBA00013090"/>
    </source>
</evidence>
<keyword evidence="3 8" id="KW-0133">Cell shape</keyword>
<dbReference type="GO" id="GO:0008360">
    <property type="term" value="P:regulation of cell shape"/>
    <property type="evidence" value="ECO:0007669"/>
    <property type="project" value="UniProtKB-KW"/>
</dbReference>
<dbReference type="GO" id="GO:0008881">
    <property type="term" value="F:glutamate racemase activity"/>
    <property type="evidence" value="ECO:0007669"/>
    <property type="project" value="UniProtKB-UniRule"/>
</dbReference>
<dbReference type="EC" id="5.1.1.3" evidence="2 8"/>
<keyword evidence="6 8" id="KW-0961">Cell wall biogenesis/degradation</keyword>
<dbReference type="InterPro" id="IPR001920">
    <property type="entry name" value="Asp/Glu_race"/>
</dbReference>
<dbReference type="HAMAP" id="MF_00258">
    <property type="entry name" value="Glu_racemase"/>
    <property type="match status" value="1"/>
</dbReference>
<organism evidence="9 10">
    <name type="scientific">Candidatus Wallbacteria bacterium GWC2_49_35</name>
    <dbReference type="NCBI Taxonomy" id="1817813"/>
    <lineage>
        <taxon>Bacteria</taxon>
        <taxon>Candidatus Walliibacteriota</taxon>
    </lineage>
</organism>
<evidence type="ECO:0000256" key="6">
    <source>
        <dbReference type="ARBA" id="ARBA00023316"/>
    </source>
</evidence>
<evidence type="ECO:0000256" key="3">
    <source>
        <dbReference type="ARBA" id="ARBA00022960"/>
    </source>
</evidence>
<dbReference type="InterPro" id="IPR004391">
    <property type="entry name" value="Glu_race"/>
</dbReference>
<dbReference type="InterPro" id="IPR018187">
    <property type="entry name" value="Asp/Glu_racemase_AS_1"/>
</dbReference>
<feature type="binding site" evidence="8">
    <location>
        <begin position="85"/>
        <end position="86"/>
    </location>
    <ligand>
        <name>substrate</name>
    </ligand>
</feature>
<evidence type="ECO:0000313" key="10">
    <source>
        <dbReference type="Proteomes" id="UP000178735"/>
    </source>
</evidence>
<proteinExistence type="inferred from homology"/>
<feature type="binding site" evidence="8">
    <location>
        <begin position="21"/>
        <end position="22"/>
    </location>
    <ligand>
        <name>substrate</name>
    </ligand>
</feature>
<dbReference type="Pfam" id="PF01177">
    <property type="entry name" value="Asp_Glu_race"/>
    <property type="match status" value="1"/>
</dbReference>
<dbReference type="SUPFAM" id="SSF53681">
    <property type="entry name" value="Aspartate/glutamate racemase"/>
    <property type="match status" value="2"/>
</dbReference>
<dbReference type="AlphaFoldDB" id="A0A1F7WKI7"/>
<dbReference type="STRING" id="1817813.A2008_13090"/>
<evidence type="ECO:0000256" key="7">
    <source>
        <dbReference type="ARBA" id="ARBA00070053"/>
    </source>
</evidence>
<dbReference type="PANTHER" id="PTHR21198:SF2">
    <property type="entry name" value="GLUTAMATE RACEMASE"/>
    <property type="match status" value="1"/>
</dbReference>
<evidence type="ECO:0000313" key="9">
    <source>
        <dbReference type="EMBL" id="OGM03363.1"/>
    </source>
</evidence>
<dbReference type="GO" id="GO:0009252">
    <property type="term" value="P:peptidoglycan biosynthetic process"/>
    <property type="evidence" value="ECO:0007669"/>
    <property type="project" value="UniProtKB-UniRule"/>
</dbReference>
<comment type="similarity">
    <text evidence="8">Belongs to the aspartate/glutamate racemases family.</text>
</comment>
<keyword evidence="5 8" id="KW-0413">Isomerase</keyword>
<evidence type="ECO:0000256" key="8">
    <source>
        <dbReference type="HAMAP-Rule" id="MF_00258"/>
    </source>
</evidence>
<comment type="caution">
    <text evidence="9">The sequence shown here is derived from an EMBL/GenBank/DDBJ whole genome shotgun (WGS) entry which is preliminary data.</text>
</comment>
<comment type="function">
    <text evidence="8">Provides the (R)-glutamate required for cell wall biosynthesis.</text>
</comment>
<reference evidence="9 10" key="1">
    <citation type="journal article" date="2016" name="Nat. Commun.">
        <title>Thousands of microbial genomes shed light on interconnected biogeochemical processes in an aquifer system.</title>
        <authorList>
            <person name="Anantharaman K."/>
            <person name="Brown C.T."/>
            <person name="Hug L.A."/>
            <person name="Sharon I."/>
            <person name="Castelle C.J."/>
            <person name="Probst A.J."/>
            <person name="Thomas B.C."/>
            <person name="Singh A."/>
            <person name="Wilkins M.J."/>
            <person name="Karaoz U."/>
            <person name="Brodie E.L."/>
            <person name="Williams K.H."/>
            <person name="Hubbard S.S."/>
            <person name="Banfield J.F."/>
        </authorList>
    </citation>
    <scope>NUCLEOTIDE SEQUENCE [LARGE SCALE GENOMIC DNA]</scope>
</reference>
<feature type="binding site" evidence="8">
    <location>
        <begin position="53"/>
        <end position="54"/>
    </location>
    <ligand>
        <name>substrate</name>
    </ligand>
</feature>
<dbReference type="UniPathway" id="UPA00219"/>
<dbReference type="Proteomes" id="UP000178735">
    <property type="component" value="Unassembled WGS sequence"/>
</dbReference>
<evidence type="ECO:0000256" key="4">
    <source>
        <dbReference type="ARBA" id="ARBA00022984"/>
    </source>
</evidence>
<dbReference type="EMBL" id="MGFH01000170">
    <property type="protein sequence ID" value="OGM03363.1"/>
    <property type="molecule type" value="Genomic_DNA"/>
</dbReference>
<gene>
    <name evidence="8" type="primary">murI</name>
    <name evidence="9" type="ORF">A2008_13090</name>
</gene>
<feature type="binding site" evidence="8">
    <location>
        <begin position="196"/>
        <end position="197"/>
    </location>
    <ligand>
        <name>substrate</name>
    </ligand>
</feature>
<comment type="catalytic activity">
    <reaction evidence="1 8">
        <text>L-glutamate = D-glutamate</text>
        <dbReference type="Rhea" id="RHEA:12813"/>
        <dbReference type="ChEBI" id="CHEBI:29985"/>
        <dbReference type="ChEBI" id="CHEBI:29986"/>
        <dbReference type="EC" id="5.1.1.3"/>
    </reaction>
</comment>
<dbReference type="PANTHER" id="PTHR21198">
    <property type="entry name" value="GLUTAMATE RACEMASE"/>
    <property type="match status" value="1"/>
</dbReference>
<accession>A0A1F7WKI7</accession>
<dbReference type="FunFam" id="3.40.50.1860:FF:000002">
    <property type="entry name" value="Glutamate racemase"/>
    <property type="match status" value="1"/>
</dbReference>
<dbReference type="PROSITE" id="PS00923">
    <property type="entry name" value="ASP_GLU_RACEMASE_1"/>
    <property type="match status" value="1"/>
</dbReference>
<dbReference type="Gene3D" id="3.40.50.1860">
    <property type="match status" value="2"/>
</dbReference>
<evidence type="ECO:0000256" key="1">
    <source>
        <dbReference type="ARBA" id="ARBA00001602"/>
    </source>
</evidence>
<protein>
    <recommendedName>
        <fullName evidence="7 8">Glutamate racemase</fullName>
        <ecNumber evidence="2 8">5.1.1.3</ecNumber>
    </recommendedName>
</protein>